<accession>A0ABQ1Y2R7</accession>
<keyword evidence="1" id="KW-0560">Oxidoreductase</keyword>
<name>A0ABQ1Y2R7_9SPHI</name>
<evidence type="ECO:0000313" key="3">
    <source>
        <dbReference type="EMBL" id="GGH10212.1"/>
    </source>
</evidence>
<dbReference type="Proteomes" id="UP000642938">
    <property type="component" value="Unassembled WGS sequence"/>
</dbReference>
<dbReference type="PRINTS" id="PR00081">
    <property type="entry name" value="GDHRDH"/>
</dbReference>
<dbReference type="PRINTS" id="PR00080">
    <property type="entry name" value="SDRFAMILY"/>
</dbReference>
<comment type="caution">
    <text evidence="3">The sequence shown here is derived from an EMBL/GenBank/DDBJ whole genome shotgun (WGS) entry which is preliminary data.</text>
</comment>
<gene>
    <name evidence="3" type="ORF">GCM10007422_28720</name>
</gene>
<reference evidence="4" key="1">
    <citation type="journal article" date="2019" name="Int. J. Syst. Evol. Microbiol.">
        <title>The Global Catalogue of Microorganisms (GCM) 10K type strain sequencing project: providing services to taxonomists for standard genome sequencing and annotation.</title>
        <authorList>
            <consortium name="The Broad Institute Genomics Platform"/>
            <consortium name="The Broad Institute Genome Sequencing Center for Infectious Disease"/>
            <person name="Wu L."/>
            <person name="Ma J."/>
        </authorList>
    </citation>
    <scope>NUCLEOTIDE SEQUENCE [LARGE SCALE GENOMIC DNA]</scope>
    <source>
        <strain evidence="4">CGMCC 1.15287</strain>
    </source>
</reference>
<dbReference type="CDD" id="cd05327">
    <property type="entry name" value="retinol-DH_like_SDR_c_like"/>
    <property type="match status" value="1"/>
</dbReference>
<comment type="similarity">
    <text evidence="2">Belongs to the short-chain dehydrogenases/reductases (SDR) family.</text>
</comment>
<dbReference type="SUPFAM" id="SSF51735">
    <property type="entry name" value="NAD(P)-binding Rossmann-fold domains"/>
    <property type="match status" value="1"/>
</dbReference>
<dbReference type="PANTHER" id="PTHR43157:SF31">
    <property type="entry name" value="PHOSPHATIDYLINOSITOL-GLYCAN BIOSYNTHESIS CLASS F PROTEIN"/>
    <property type="match status" value="1"/>
</dbReference>
<keyword evidence="4" id="KW-1185">Reference proteome</keyword>
<organism evidence="3 4">
    <name type="scientific">Pedobacter zeae</name>
    <dbReference type="NCBI Taxonomy" id="1737356"/>
    <lineage>
        <taxon>Bacteria</taxon>
        <taxon>Pseudomonadati</taxon>
        <taxon>Bacteroidota</taxon>
        <taxon>Sphingobacteriia</taxon>
        <taxon>Sphingobacteriales</taxon>
        <taxon>Sphingobacteriaceae</taxon>
        <taxon>Pedobacter</taxon>
    </lineage>
</organism>
<dbReference type="InterPro" id="IPR036291">
    <property type="entry name" value="NAD(P)-bd_dom_sf"/>
</dbReference>
<evidence type="ECO:0000256" key="2">
    <source>
        <dbReference type="RuleBase" id="RU000363"/>
    </source>
</evidence>
<sequence length="294" mass="32285">MELMKSKIILITGATGGIGKAAAIELAKGGAHLIIHGRDEEKTKHVQQEIIRVTGNTQVDIVTADLFLAADTKAMVAEIKSRFPVVDILINNAGVMMNKNRENTSEGTEKTIALNLIAPFLLMTGLLPCLIKSDKGRIINVSSSAHRQNAEPNFNNISEDDYSPMKAYGNAKLYLILISQRLSALLKENGVDSITVNSMHPGAVATNFSTQSDLGWLFNFLGKIARRFFRTPEQGADTLVYLATSSDIKGVTGKYFIDRKTAEVNPKYDNVANEKVVWNWLEEYTGSAFSMDNL</sequence>
<dbReference type="PANTHER" id="PTHR43157">
    <property type="entry name" value="PHOSPHATIDYLINOSITOL-GLYCAN BIOSYNTHESIS CLASS F PROTEIN-RELATED"/>
    <property type="match status" value="1"/>
</dbReference>
<evidence type="ECO:0000313" key="4">
    <source>
        <dbReference type="Proteomes" id="UP000642938"/>
    </source>
</evidence>
<protein>
    <submittedName>
        <fullName evidence="3">Short-chain dehydrogenase</fullName>
    </submittedName>
</protein>
<dbReference type="Pfam" id="PF00106">
    <property type="entry name" value="adh_short"/>
    <property type="match status" value="1"/>
</dbReference>
<dbReference type="Gene3D" id="3.40.50.720">
    <property type="entry name" value="NAD(P)-binding Rossmann-like Domain"/>
    <property type="match status" value="1"/>
</dbReference>
<proteinExistence type="inferred from homology"/>
<dbReference type="EMBL" id="BMHZ01000003">
    <property type="protein sequence ID" value="GGH10212.1"/>
    <property type="molecule type" value="Genomic_DNA"/>
</dbReference>
<dbReference type="InterPro" id="IPR002347">
    <property type="entry name" value="SDR_fam"/>
</dbReference>
<evidence type="ECO:0000256" key="1">
    <source>
        <dbReference type="ARBA" id="ARBA00023002"/>
    </source>
</evidence>